<keyword evidence="8" id="KW-0175">Coiled coil</keyword>
<evidence type="ECO:0000313" key="11">
    <source>
        <dbReference type="Proteomes" id="UP000199513"/>
    </source>
</evidence>
<evidence type="ECO:0000256" key="4">
    <source>
        <dbReference type="ARBA" id="ARBA00022692"/>
    </source>
</evidence>
<gene>
    <name evidence="10" type="ORF">SAMN04488541_101827</name>
</gene>
<evidence type="ECO:0000256" key="7">
    <source>
        <dbReference type="RuleBase" id="RU003879"/>
    </source>
</evidence>
<organism evidence="10 11">
    <name type="scientific">Thermoflexibacter ruber</name>
    <dbReference type="NCBI Taxonomy" id="1003"/>
    <lineage>
        <taxon>Bacteria</taxon>
        <taxon>Pseudomonadati</taxon>
        <taxon>Bacteroidota</taxon>
        <taxon>Cytophagia</taxon>
        <taxon>Cytophagales</taxon>
        <taxon>Thermoflexibacteraceae</taxon>
        <taxon>Thermoflexibacter</taxon>
    </lineage>
</organism>
<dbReference type="InterPro" id="IPR003400">
    <property type="entry name" value="ExbD"/>
</dbReference>
<sequence length="187" mass="21256">MARGKRGTPEVNASSMADIAFLLLIFFLVTTTIASDKGLTLRLPPKRPPDAMDEVKLKDRNVFNVLVNSNNQLLVEEELMDIKRLKEEAKKFIMNNGRDERSSESPDKAVISLKHDRGTKYEVYISVMDELKKAYNELRAEYMGVTVAEYLEMENDEKKSKDPKLEEAKQKIPYQLSEAEPTNVGGN</sequence>
<keyword evidence="7" id="KW-0653">Protein transport</keyword>
<feature type="compositionally biased region" description="Basic and acidic residues" evidence="9">
    <location>
        <begin position="156"/>
        <end position="170"/>
    </location>
</feature>
<dbReference type="AlphaFoldDB" id="A0A1I2GFP3"/>
<keyword evidence="11" id="KW-1185">Reference proteome</keyword>
<protein>
    <submittedName>
        <fullName evidence="10">Biopolymer transport protein ExbD</fullName>
    </submittedName>
</protein>
<keyword evidence="4 7" id="KW-0812">Transmembrane</keyword>
<dbReference type="Proteomes" id="UP000199513">
    <property type="component" value="Unassembled WGS sequence"/>
</dbReference>
<feature type="region of interest" description="Disordered" evidence="9">
    <location>
        <begin position="155"/>
        <end position="187"/>
    </location>
</feature>
<comment type="subcellular location">
    <subcellularLocation>
        <location evidence="1">Cell membrane</location>
        <topology evidence="1">Single-pass membrane protein</topology>
    </subcellularLocation>
    <subcellularLocation>
        <location evidence="7">Cell membrane</location>
        <topology evidence="7">Single-pass type II membrane protein</topology>
    </subcellularLocation>
</comment>
<keyword evidence="7" id="KW-0813">Transport</keyword>
<reference evidence="10 11" key="1">
    <citation type="submission" date="2016-10" db="EMBL/GenBank/DDBJ databases">
        <authorList>
            <person name="de Groot N.N."/>
        </authorList>
    </citation>
    <scope>NUCLEOTIDE SEQUENCE [LARGE SCALE GENOMIC DNA]</scope>
    <source>
        <strain>GEY</strain>
        <strain evidence="11">DSM 9560</strain>
    </source>
</reference>
<evidence type="ECO:0000256" key="2">
    <source>
        <dbReference type="ARBA" id="ARBA00005811"/>
    </source>
</evidence>
<dbReference type="EMBL" id="FONY01000018">
    <property type="protein sequence ID" value="SFF16013.1"/>
    <property type="molecule type" value="Genomic_DNA"/>
</dbReference>
<feature type="coiled-coil region" evidence="8">
    <location>
        <begin position="121"/>
        <end position="148"/>
    </location>
</feature>
<evidence type="ECO:0000256" key="3">
    <source>
        <dbReference type="ARBA" id="ARBA00022475"/>
    </source>
</evidence>
<comment type="similarity">
    <text evidence="2 7">Belongs to the ExbD/TolR family.</text>
</comment>
<name>A0A1I2GFP3_9BACT</name>
<dbReference type="Pfam" id="PF02472">
    <property type="entry name" value="ExbD"/>
    <property type="match status" value="1"/>
</dbReference>
<dbReference type="GO" id="GO:0015031">
    <property type="term" value="P:protein transport"/>
    <property type="evidence" value="ECO:0007669"/>
    <property type="project" value="UniProtKB-KW"/>
</dbReference>
<dbReference type="GO" id="GO:0005886">
    <property type="term" value="C:plasma membrane"/>
    <property type="evidence" value="ECO:0007669"/>
    <property type="project" value="UniProtKB-SubCell"/>
</dbReference>
<keyword evidence="3" id="KW-1003">Cell membrane</keyword>
<evidence type="ECO:0000256" key="5">
    <source>
        <dbReference type="ARBA" id="ARBA00022989"/>
    </source>
</evidence>
<evidence type="ECO:0000256" key="8">
    <source>
        <dbReference type="SAM" id="Coils"/>
    </source>
</evidence>
<dbReference type="PANTHER" id="PTHR30558">
    <property type="entry name" value="EXBD MEMBRANE COMPONENT OF PMF-DRIVEN MACROMOLECULE IMPORT SYSTEM"/>
    <property type="match status" value="1"/>
</dbReference>
<evidence type="ECO:0000256" key="9">
    <source>
        <dbReference type="SAM" id="MobiDB-lite"/>
    </source>
</evidence>
<keyword evidence="5" id="KW-1133">Transmembrane helix</keyword>
<dbReference type="STRING" id="1003.SAMN04488541_101827"/>
<dbReference type="OrthoDB" id="9801500at2"/>
<dbReference type="GO" id="GO:0022857">
    <property type="term" value="F:transmembrane transporter activity"/>
    <property type="evidence" value="ECO:0007669"/>
    <property type="project" value="InterPro"/>
</dbReference>
<evidence type="ECO:0000256" key="1">
    <source>
        <dbReference type="ARBA" id="ARBA00004162"/>
    </source>
</evidence>
<dbReference type="PANTHER" id="PTHR30558:SF3">
    <property type="entry name" value="BIOPOLYMER TRANSPORT PROTEIN EXBD-RELATED"/>
    <property type="match status" value="1"/>
</dbReference>
<proteinExistence type="inferred from homology"/>
<evidence type="ECO:0000256" key="6">
    <source>
        <dbReference type="ARBA" id="ARBA00023136"/>
    </source>
</evidence>
<keyword evidence="6" id="KW-0472">Membrane</keyword>
<accession>A0A1I2GFP3</accession>
<dbReference type="RefSeq" id="WP_091545139.1">
    <property type="nucleotide sequence ID" value="NZ_FONY01000018.1"/>
</dbReference>
<evidence type="ECO:0000313" key="10">
    <source>
        <dbReference type="EMBL" id="SFF16013.1"/>
    </source>
</evidence>